<keyword evidence="3" id="KW-0489">Methyltransferase</keyword>
<evidence type="ECO:0000259" key="2">
    <source>
        <dbReference type="Pfam" id="PF13649"/>
    </source>
</evidence>
<gene>
    <name evidence="3" type="ORF">SAMN02745704_02381</name>
</gene>
<dbReference type="InterPro" id="IPR041698">
    <property type="entry name" value="Methyltransf_25"/>
</dbReference>
<dbReference type="GO" id="GO:0008168">
    <property type="term" value="F:methyltransferase activity"/>
    <property type="evidence" value="ECO:0007669"/>
    <property type="project" value="UniProtKB-KW"/>
</dbReference>
<sequence length="243" mass="27402">MGEVTFENYGKYAKCVENTTAISGRYCIQADAERRIVNDLISKLSIQSSDSLLDIGCNIGTVFIPLSFLVAQATAVDHPDCLARLQERFKGENVRYMAGNFLTLPFNDERYDKILSYSVLHCLRKDDLVPFVEKAISLLAPGGRLLLGDIPNTSLKQRFLDSDEGIRFQEEWNRLCSQNDSTKECKEVVDCKPDPDNAQFDDESVLALTAYIRKLGCSAYILPQNPELPFGHTREDILVIRPR</sequence>
<evidence type="ECO:0000256" key="1">
    <source>
        <dbReference type="ARBA" id="ARBA00022679"/>
    </source>
</evidence>
<dbReference type="AlphaFoldDB" id="A0A1T4XSB3"/>
<evidence type="ECO:0000313" key="4">
    <source>
        <dbReference type="Proteomes" id="UP000190027"/>
    </source>
</evidence>
<evidence type="ECO:0000313" key="3">
    <source>
        <dbReference type="EMBL" id="SKA92018.1"/>
    </source>
</evidence>
<proteinExistence type="predicted"/>
<dbReference type="SUPFAM" id="SSF53335">
    <property type="entry name" value="S-adenosyl-L-methionine-dependent methyltransferases"/>
    <property type="match status" value="1"/>
</dbReference>
<dbReference type="PANTHER" id="PTHR43861">
    <property type="entry name" value="TRANS-ACONITATE 2-METHYLTRANSFERASE-RELATED"/>
    <property type="match status" value="1"/>
</dbReference>
<dbReference type="InterPro" id="IPR029063">
    <property type="entry name" value="SAM-dependent_MTases_sf"/>
</dbReference>
<dbReference type="RefSeq" id="WP_078717926.1">
    <property type="nucleotide sequence ID" value="NZ_FUYC01000015.1"/>
</dbReference>
<dbReference type="Gene3D" id="3.40.50.150">
    <property type="entry name" value="Vaccinia Virus protein VP39"/>
    <property type="match status" value="1"/>
</dbReference>
<keyword evidence="1 3" id="KW-0808">Transferase</keyword>
<dbReference type="CDD" id="cd02440">
    <property type="entry name" value="AdoMet_MTases"/>
    <property type="match status" value="1"/>
</dbReference>
<protein>
    <submittedName>
        <fullName evidence="3">Methyltransferase domain-containing protein</fullName>
    </submittedName>
</protein>
<dbReference type="Proteomes" id="UP000190027">
    <property type="component" value="Unassembled WGS sequence"/>
</dbReference>
<dbReference type="EMBL" id="FUYC01000015">
    <property type="protein sequence ID" value="SKA92018.1"/>
    <property type="molecule type" value="Genomic_DNA"/>
</dbReference>
<feature type="domain" description="Methyltransferase" evidence="2">
    <location>
        <begin position="53"/>
        <end position="143"/>
    </location>
</feature>
<reference evidence="3 4" key="1">
    <citation type="submission" date="2017-02" db="EMBL/GenBank/DDBJ databases">
        <authorList>
            <person name="Peterson S.W."/>
        </authorList>
    </citation>
    <scope>NUCLEOTIDE SEQUENCE [LARGE SCALE GENOMIC DNA]</scope>
    <source>
        <strain evidence="3 4">DSM 16080</strain>
    </source>
</reference>
<dbReference type="STRING" id="1121449.SAMN02745704_02381"/>
<dbReference type="Pfam" id="PF13649">
    <property type="entry name" value="Methyltransf_25"/>
    <property type="match status" value="1"/>
</dbReference>
<accession>A0A1T4XSB3</accession>
<organism evidence="3 4">
    <name type="scientific">Paucidesulfovibrio gracilis DSM 16080</name>
    <dbReference type="NCBI Taxonomy" id="1121449"/>
    <lineage>
        <taxon>Bacteria</taxon>
        <taxon>Pseudomonadati</taxon>
        <taxon>Thermodesulfobacteriota</taxon>
        <taxon>Desulfovibrionia</taxon>
        <taxon>Desulfovibrionales</taxon>
        <taxon>Desulfovibrionaceae</taxon>
        <taxon>Paucidesulfovibrio</taxon>
    </lineage>
</organism>
<name>A0A1T4XSB3_9BACT</name>
<dbReference type="GO" id="GO:0032259">
    <property type="term" value="P:methylation"/>
    <property type="evidence" value="ECO:0007669"/>
    <property type="project" value="UniProtKB-KW"/>
</dbReference>
<keyword evidence="4" id="KW-1185">Reference proteome</keyword>
<dbReference type="OrthoDB" id="9792752at2"/>